<feature type="transmembrane region" description="Helical" evidence="1">
    <location>
        <begin position="110"/>
        <end position="128"/>
    </location>
</feature>
<sequence>MVGLIAGVAMFVVSLAFGPICQVLFPALKAEYENPALFRPWSDPLMTLFFAYPFIQGIMLAWVWSKVKVLFKKGKDWEKGVKFGLIYWILGFLGMFVTYTTFPVSLMMVLSWWLSMLISLPVAGIIYAKLMK</sequence>
<evidence type="ECO:0000313" key="2">
    <source>
        <dbReference type="EMBL" id="OGK38279.1"/>
    </source>
</evidence>
<accession>A0A1F7I4I2</accession>
<dbReference type="AlphaFoldDB" id="A0A1F7I4I2"/>
<evidence type="ECO:0000313" key="3">
    <source>
        <dbReference type="Proteomes" id="UP000178076"/>
    </source>
</evidence>
<feature type="transmembrane region" description="Helical" evidence="1">
    <location>
        <begin position="45"/>
        <end position="64"/>
    </location>
</feature>
<feature type="transmembrane region" description="Helical" evidence="1">
    <location>
        <begin position="85"/>
        <end position="104"/>
    </location>
</feature>
<comment type="caution">
    <text evidence="2">The sequence shown here is derived from an EMBL/GenBank/DDBJ whole genome shotgun (WGS) entry which is preliminary data.</text>
</comment>
<feature type="transmembrane region" description="Helical" evidence="1">
    <location>
        <begin position="7"/>
        <end position="25"/>
    </location>
</feature>
<protein>
    <submittedName>
        <fullName evidence="2">Uncharacterized protein</fullName>
    </submittedName>
</protein>
<gene>
    <name evidence="2" type="ORF">A3F32_01225</name>
</gene>
<keyword evidence="1" id="KW-0472">Membrane</keyword>
<reference evidence="2 3" key="1">
    <citation type="journal article" date="2016" name="Nat. Commun.">
        <title>Thousands of microbial genomes shed light on interconnected biogeochemical processes in an aquifer system.</title>
        <authorList>
            <person name="Anantharaman K."/>
            <person name="Brown C.T."/>
            <person name="Hug L.A."/>
            <person name="Sharon I."/>
            <person name="Castelle C.J."/>
            <person name="Probst A.J."/>
            <person name="Thomas B.C."/>
            <person name="Singh A."/>
            <person name="Wilkins M.J."/>
            <person name="Karaoz U."/>
            <person name="Brodie E.L."/>
            <person name="Williams K.H."/>
            <person name="Hubbard S.S."/>
            <person name="Banfield J.F."/>
        </authorList>
    </citation>
    <scope>NUCLEOTIDE SEQUENCE [LARGE SCALE GENOMIC DNA]</scope>
</reference>
<dbReference type="EMBL" id="MGAD01000025">
    <property type="protein sequence ID" value="OGK38279.1"/>
    <property type="molecule type" value="Genomic_DNA"/>
</dbReference>
<organism evidence="2 3">
    <name type="scientific">Candidatus Roizmanbacteria bacterium RIFCSPHIGHO2_12_FULL_42_10</name>
    <dbReference type="NCBI Taxonomy" id="1802053"/>
    <lineage>
        <taxon>Bacteria</taxon>
        <taxon>Candidatus Roizmaniibacteriota</taxon>
    </lineage>
</organism>
<keyword evidence="1" id="KW-1133">Transmembrane helix</keyword>
<dbReference type="Proteomes" id="UP000178076">
    <property type="component" value="Unassembled WGS sequence"/>
</dbReference>
<keyword evidence="1" id="KW-0812">Transmembrane</keyword>
<proteinExistence type="predicted"/>
<evidence type="ECO:0000256" key="1">
    <source>
        <dbReference type="SAM" id="Phobius"/>
    </source>
</evidence>
<name>A0A1F7I4I2_9BACT</name>